<feature type="compositionally biased region" description="Low complexity" evidence="1">
    <location>
        <begin position="46"/>
        <end position="56"/>
    </location>
</feature>
<gene>
    <name evidence="3" type="ORF">BASA50_002035</name>
</gene>
<keyword evidence="2" id="KW-0732">Signal</keyword>
<proteinExistence type="predicted"/>
<evidence type="ECO:0000313" key="3">
    <source>
        <dbReference type="EMBL" id="KAH6600830.1"/>
    </source>
</evidence>
<feature type="region of interest" description="Disordered" evidence="1">
    <location>
        <begin position="31"/>
        <end position="56"/>
    </location>
</feature>
<accession>A0ABQ8FMF0</accession>
<reference evidence="3 4" key="1">
    <citation type="submission" date="2021-02" db="EMBL/GenBank/DDBJ databases">
        <title>Variation within the Batrachochytrium salamandrivorans European outbreak.</title>
        <authorList>
            <person name="Kelly M."/>
            <person name="Pasmans F."/>
            <person name="Shea T.P."/>
            <person name="Munoz J.F."/>
            <person name="Carranza S."/>
            <person name="Cuomo C.A."/>
            <person name="Martel A."/>
        </authorList>
    </citation>
    <scope>NUCLEOTIDE SEQUENCE [LARGE SCALE GENOMIC DNA]</scope>
    <source>
        <strain evidence="3 4">AMFP18/2</strain>
    </source>
</reference>
<keyword evidence="4" id="KW-1185">Reference proteome</keyword>
<organism evidence="3 4">
    <name type="scientific">Batrachochytrium salamandrivorans</name>
    <dbReference type="NCBI Taxonomy" id="1357716"/>
    <lineage>
        <taxon>Eukaryota</taxon>
        <taxon>Fungi</taxon>
        <taxon>Fungi incertae sedis</taxon>
        <taxon>Chytridiomycota</taxon>
        <taxon>Chytridiomycota incertae sedis</taxon>
        <taxon>Chytridiomycetes</taxon>
        <taxon>Rhizophydiales</taxon>
        <taxon>Rhizophydiales incertae sedis</taxon>
        <taxon>Batrachochytrium</taxon>
    </lineage>
</organism>
<protein>
    <submittedName>
        <fullName evidence="3">Uncharacterized protein</fullName>
    </submittedName>
</protein>
<evidence type="ECO:0000256" key="2">
    <source>
        <dbReference type="SAM" id="SignalP"/>
    </source>
</evidence>
<dbReference type="EMBL" id="JAFCIX010000027">
    <property type="protein sequence ID" value="KAH6600830.1"/>
    <property type="molecule type" value="Genomic_DNA"/>
</dbReference>
<name>A0ABQ8FMF0_9FUNG</name>
<evidence type="ECO:0000313" key="4">
    <source>
        <dbReference type="Proteomes" id="UP001648503"/>
    </source>
</evidence>
<sequence>MKLLALSLIAMFMVTANALIIPMDSMGDASGLVKRQDSDPKPNPNPAASSSSPTPTEALNPCLHRYLCGLLLLHHLHLVPVFSLKSDSKSIEEKEWVSKQEPLKVIKIHN</sequence>
<evidence type="ECO:0000256" key="1">
    <source>
        <dbReference type="SAM" id="MobiDB-lite"/>
    </source>
</evidence>
<feature type="signal peptide" evidence="2">
    <location>
        <begin position="1"/>
        <end position="18"/>
    </location>
</feature>
<feature type="chain" id="PRO_5046182753" evidence="2">
    <location>
        <begin position="19"/>
        <end position="110"/>
    </location>
</feature>
<comment type="caution">
    <text evidence="3">The sequence shown here is derived from an EMBL/GenBank/DDBJ whole genome shotgun (WGS) entry which is preliminary data.</text>
</comment>
<dbReference type="Proteomes" id="UP001648503">
    <property type="component" value="Unassembled WGS sequence"/>
</dbReference>